<dbReference type="KEGG" id="qsa:O6P43_033401"/>
<evidence type="ECO:0000256" key="2">
    <source>
        <dbReference type="ARBA" id="ARBA00022737"/>
    </source>
</evidence>
<dbReference type="PANTHER" id="PTHR47186:SF3">
    <property type="entry name" value="OS09G0267800 PROTEIN"/>
    <property type="match status" value="1"/>
</dbReference>
<dbReference type="InterPro" id="IPR003591">
    <property type="entry name" value="Leu-rich_rpt_typical-subtyp"/>
</dbReference>
<dbReference type="InterPro" id="IPR001611">
    <property type="entry name" value="Leu-rich_rpt"/>
</dbReference>
<dbReference type="PROSITE" id="PS51450">
    <property type="entry name" value="LRR"/>
    <property type="match status" value="1"/>
</dbReference>
<evidence type="ECO:0000259" key="3">
    <source>
        <dbReference type="Pfam" id="PF23598"/>
    </source>
</evidence>
<feature type="domain" description="Disease resistance R13L4/SHOC-2-like LRR" evidence="3">
    <location>
        <begin position="41"/>
        <end position="139"/>
    </location>
</feature>
<dbReference type="InterPro" id="IPR055414">
    <property type="entry name" value="LRR_R13L4/SHOC2-like"/>
</dbReference>
<organism evidence="4 5">
    <name type="scientific">Quillaja saponaria</name>
    <name type="common">Soap bark tree</name>
    <dbReference type="NCBI Taxonomy" id="32244"/>
    <lineage>
        <taxon>Eukaryota</taxon>
        <taxon>Viridiplantae</taxon>
        <taxon>Streptophyta</taxon>
        <taxon>Embryophyta</taxon>
        <taxon>Tracheophyta</taxon>
        <taxon>Spermatophyta</taxon>
        <taxon>Magnoliopsida</taxon>
        <taxon>eudicotyledons</taxon>
        <taxon>Gunneridae</taxon>
        <taxon>Pentapetalae</taxon>
        <taxon>rosids</taxon>
        <taxon>fabids</taxon>
        <taxon>Fabales</taxon>
        <taxon>Quillajaceae</taxon>
        <taxon>Quillaja</taxon>
    </lineage>
</organism>
<proteinExistence type="predicted"/>
<keyword evidence="2" id="KW-0677">Repeat</keyword>
<accession>A0AAD7KRI0</accession>
<evidence type="ECO:0000313" key="4">
    <source>
        <dbReference type="EMBL" id="KAJ7943921.1"/>
    </source>
</evidence>
<dbReference type="EMBL" id="JARAOO010000014">
    <property type="protein sequence ID" value="KAJ7943921.1"/>
    <property type="molecule type" value="Genomic_DNA"/>
</dbReference>
<name>A0AAD7KRI0_QUISA</name>
<keyword evidence="5" id="KW-1185">Reference proteome</keyword>
<gene>
    <name evidence="4" type="ORF">O6P43_033401</name>
</gene>
<keyword evidence="1" id="KW-0433">Leucine-rich repeat</keyword>
<dbReference type="SMART" id="SM00369">
    <property type="entry name" value="LRR_TYP"/>
    <property type="match status" value="2"/>
</dbReference>
<sequence length="155" mass="17412">MGSCKKVKSLRTLLLERDGFQPGNSLRSLRALRELPYSTSLKIGNLIHLRYLDLSHSSITTLPESICSCWNLQTLKLNNCYSLVSLPKHLRRLRNLRHLNISSCNSLTEMPLKIGELTNLKTLSDFVVGEKNGYGIGELHGLDLRGNLKISDLLP</sequence>
<dbReference type="PANTHER" id="PTHR47186">
    <property type="entry name" value="LEUCINE-RICH REPEAT-CONTAINING PROTEIN 57"/>
    <property type="match status" value="1"/>
</dbReference>
<dbReference type="Pfam" id="PF23598">
    <property type="entry name" value="LRR_14"/>
    <property type="match status" value="1"/>
</dbReference>
<dbReference type="SUPFAM" id="SSF52058">
    <property type="entry name" value="L domain-like"/>
    <property type="match status" value="1"/>
</dbReference>
<evidence type="ECO:0000313" key="5">
    <source>
        <dbReference type="Proteomes" id="UP001163823"/>
    </source>
</evidence>
<dbReference type="Proteomes" id="UP001163823">
    <property type="component" value="Chromosome 14"/>
</dbReference>
<dbReference type="AlphaFoldDB" id="A0AAD7KRI0"/>
<dbReference type="Gene3D" id="3.80.10.10">
    <property type="entry name" value="Ribonuclease Inhibitor"/>
    <property type="match status" value="1"/>
</dbReference>
<comment type="caution">
    <text evidence="4">The sequence shown here is derived from an EMBL/GenBank/DDBJ whole genome shotgun (WGS) entry which is preliminary data.</text>
</comment>
<reference evidence="4" key="1">
    <citation type="journal article" date="2023" name="Science">
        <title>Elucidation of the pathway for biosynthesis of saponin adjuvants from the soapbark tree.</title>
        <authorList>
            <person name="Reed J."/>
            <person name="Orme A."/>
            <person name="El-Demerdash A."/>
            <person name="Owen C."/>
            <person name="Martin L.B.B."/>
            <person name="Misra R.C."/>
            <person name="Kikuchi S."/>
            <person name="Rejzek M."/>
            <person name="Martin A.C."/>
            <person name="Harkess A."/>
            <person name="Leebens-Mack J."/>
            <person name="Louveau T."/>
            <person name="Stephenson M.J."/>
            <person name="Osbourn A."/>
        </authorList>
    </citation>
    <scope>NUCLEOTIDE SEQUENCE</scope>
    <source>
        <strain evidence="4">S10</strain>
    </source>
</reference>
<protein>
    <submittedName>
        <fullName evidence="4">Disease resistance protein</fullName>
    </submittedName>
</protein>
<dbReference type="InterPro" id="IPR032675">
    <property type="entry name" value="LRR_dom_sf"/>
</dbReference>
<evidence type="ECO:0000256" key="1">
    <source>
        <dbReference type="ARBA" id="ARBA00022614"/>
    </source>
</evidence>